<protein>
    <submittedName>
        <fullName evidence="2">MotA/TolQ/ExbB proton channel family protein</fullName>
    </submittedName>
</protein>
<keyword evidence="1" id="KW-0812">Transmembrane</keyword>
<dbReference type="RefSeq" id="WP_216689546.1">
    <property type="nucleotide sequence ID" value="NZ_JAHLTI010000002.1"/>
</dbReference>
<dbReference type="Proteomes" id="UP000787201">
    <property type="component" value="Unassembled WGS sequence"/>
</dbReference>
<gene>
    <name evidence="2" type="ORF">KQV47_06300</name>
</gene>
<feature type="transmembrane region" description="Helical" evidence="1">
    <location>
        <begin position="189"/>
        <end position="210"/>
    </location>
</feature>
<evidence type="ECO:0000256" key="1">
    <source>
        <dbReference type="SAM" id="Phobius"/>
    </source>
</evidence>
<sequence>MNFLKRYHAFILALVFVFLPAAVLCIPAIYDYVIDTWHVAAFYSSIIIVLYLTGCGVVIFSFIEIAKCVSVLRKKNAEKHSYLLGDANKIVFSPAHGLDDDTIASLYESMDNSVNRKQNQSLAGVMTCANLSTMIGLLGTFAGLSMTIASVITLLEKSQITGGNEADTLSIIVNVVSSLSEPLKGMNTAFVSSIYGVVSAILLNIVCSFLRGEFVRLSIDLRNARLDFVRECRGRKKPVVEKTKTLRIITDLDDVINDFKEGMFAWQERLSGAFSESNRSLKSLLDTSTEASRNRGVFYERLVNAVQDQAESMQKIDRGISLSYATLGSIEQGIQESTQFLKGQHEQLETISLNQNAIYSGQQQLQSQLVEQTEAVGAVISQQETLQEAVQSAGESINHVEATVGELSAVADRYFTAQSAQMQDMNDAVKGMEHASAHRHVETLATLESQSQTFEPLLGQIAGMHRSLQKEINVIKGQENK</sequence>
<proteinExistence type="predicted"/>
<dbReference type="EMBL" id="JAHLTI010000002">
    <property type="protein sequence ID" value="MBU5923801.1"/>
    <property type="molecule type" value="Genomic_DNA"/>
</dbReference>
<keyword evidence="1" id="KW-1133">Transmembrane helix</keyword>
<name>A0ABS6GAI6_9ENTR</name>
<organism evidence="2 3">
    <name type="scientific">Enterobacter sichuanensis</name>
    <dbReference type="NCBI Taxonomy" id="2071710"/>
    <lineage>
        <taxon>Bacteria</taxon>
        <taxon>Pseudomonadati</taxon>
        <taxon>Pseudomonadota</taxon>
        <taxon>Gammaproteobacteria</taxon>
        <taxon>Enterobacterales</taxon>
        <taxon>Enterobacteriaceae</taxon>
        <taxon>Enterobacter</taxon>
        <taxon>Enterobacter cloacae complex</taxon>
    </lineage>
</organism>
<accession>A0ABS6GAI6</accession>
<evidence type="ECO:0000313" key="2">
    <source>
        <dbReference type="EMBL" id="MBU5923801.1"/>
    </source>
</evidence>
<feature type="transmembrane region" description="Helical" evidence="1">
    <location>
        <begin position="41"/>
        <end position="66"/>
    </location>
</feature>
<comment type="caution">
    <text evidence="2">The sequence shown here is derived from an EMBL/GenBank/DDBJ whole genome shotgun (WGS) entry which is preliminary data.</text>
</comment>
<evidence type="ECO:0000313" key="3">
    <source>
        <dbReference type="Proteomes" id="UP000787201"/>
    </source>
</evidence>
<reference evidence="2 3" key="1">
    <citation type="submission" date="2021-06" db="EMBL/GenBank/DDBJ databases">
        <authorList>
            <person name="Stanton E."/>
        </authorList>
    </citation>
    <scope>NUCLEOTIDE SEQUENCE [LARGE SCALE GENOMIC DNA]</scope>
    <source>
        <strain evidence="2 3">2021EL-00146</strain>
    </source>
</reference>
<keyword evidence="3" id="KW-1185">Reference proteome</keyword>
<keyword evidence="1" id="KW-0472">Membrane</keyword>